<protein>
    <recommendedName>
        <fullName evidence="2">NodB homology domain-containing protein</fullName>
    </recommendedName>
</protein>
<feature type="signal peptide" evidence="1">
    <location>
        <begin position="1"/>
        <end position="21"/>
    </location>
</feature>
<dbReference type="InterPro" id="IPR011330">
    <property type="entry name" value="Glyco_hydro/deAcase_b/a-brl"/>
</dbReference>
<feature type="chain" id="PRO_5007420527" description="NodB homology domain-containing protein" evidence="1">
    <location>
        <begin position="22"/>
        <end position="418"/>
    </location>
</feature>
<organism evidence="3">
    <name type="scientific">Scylla olivacea</name>
    <name type="common">Orange mud crab</name>
    <name type="synonym">Cancer olivacea</name>
    <dbReference type="NCBI Taxonomy" id="85551"/>
    <lineage>
        <taxon>Eukaryota</taxon>
        <taxon>Metazoa</taxon>
        <taxon>Ecdysozoa</taxon>
        <taxon>Arthropoda</taxon>
        <taxon>Crustacea</taxon>
        <taxon>Multicrustacea</taxon>
        <taxon>Malacostraca</taxon>
        <taxon>Eumalacostraca</taxon>
        <taxon>Eucarida</taxon>
        <taxon>Decapoda</taxon>
        <taxon>Pleocyemata</taxon>
        <taxon>Brachyura</taxon>
        <taxon>Eubrachyura</taxon>
        <taxon>Portunoidea</taxon>
        <taxon>Portunidae</taxon>
        <taxon>Portuninae</taxon>
        <taxon>Scylla</taxon>
    </lineage>
</organism>
<evidence type="ECO:0000256" key="1">
    <source>
        <dbReference type="SAM" id="SignalP"/>
    </source>
</evidence>
<name>A0A0N7ZCK3_SCYOL</name>
<dbReference type="SUPFAM" id="SSF88713">
    <property type="entry name" value="Glycoside hydrolase/deacetylase"/>
    <property type="match status" value="1"/>
</dbReference>
<dbReference type="Gene3D" id="3.20.20.370">
    <property type="entry name" value="Glycoside hydrolase/deacetylase"/>
    <property type="match status" value="1"/>
</dbReference>
<dbReference type="EMBL" id="GDRN01065420">
    <property type="protein sequence ID" value="JAI64687.1"/>
    <property type="molecule type" value="Transcribed_RNA"/>
</dbReference>
<dbReference type="PANTHER" id="PTHR45985">
    <property type="match status" value="1"/>
</dbReference>
<accession>A0A0N7ZCK3</accession>
<reference evidence="3" key="1">
    <citation type="submission" date="2015-09" db="EMBL/GenBank/DDBJ databases">
        <title>Scylla olivacea transcriptome.</title>
        <authorList>
            <person name="Ikhwanuddin M."/>
        </authorList>
    </citation>
    <scope>NUCLEOTIDE SEQUENCE</scope>
</reference>
<dbReference type="EMBL" id="GDRN01065419">
    <property type="protein sequence ID" value="JAI64688.1"/>
    <property type="molecule type" value="Transcribed_RNA"/>
</dbReference>
<feature type="domain" description="NodB homology" evidence="2">
    <location>
        <begin position="63"/>
        <end position="192"/>
    </location>
</feature>
<dbReference type="Pfam" id="PF01522">
    <property type="entry name" value="Polysacc_deac_1"/>
    <property type="match status" value="1"/>
</dbReference>
<keyword evidence="1" id="KW-0732">Signal</keyword>
<dbReference type="PANTHER" id="PTHR45985:SF8">
    <property type="entry name" value="CHITIN DEACETYLASE-LIKE 9, ISOFORM A"/>
    <property type="match status" value="1"/>
</dbReference>
<dbReference type="GO" id="GO:0005975">
    <property type="term" value="P:carbohydrate metabolic process"/>
    <property type="evidence" value="ECO:0007669"/>
    <property type="project" value="InterPro"/>
</dbReference>
<dbReference type="AlphaFoldDB" id="A0A0N7ZCK3"/>
<proteinExistence type="predicted"/>
<evidence type="ECO:0000259" key="2">
    <source>
        <dbReference type="Pfam" id="PF01522"/>
    </source>
</evidence>
<evidence type="ECO:0000313" key="3">
    <source>
        <dbReference type="EMBL" id="JAI64688.1"/>
    </source>
</evidence>
<dbReference type="InterPro" id="IPR002509">
    <property type="entry name" value="NODB_dom"/>
</dbReference>
<dbReference type="InterPro" id="IPR052740">
    <property type="entry name" value="CE4"/>
</dbReference>
<dbReference type="GO" id="GO:0016810">
    <property type="term" value="F:hydrolase activity, acting on carbon-nitrogen (but not peptide) bonds"/>
    <property type="evidence" value="ECO:0007669"/>
    <property type="project" value="InterPro"/>
</dbReference>
<sequence length="418" mass="47834">MTRPLPCLLLVALLGIVAALAAHKSGLKGDASCKQGDNCKLPECLCPSLEAPGSFGSLDDVPQFVILSYDDAVTVSNKDFYLGFQNLLNPNHCRISMTFFLSHQYTDYTIVNELHRLGHEIALHSVTHKSNSVGYWRPANESLWMQEMDDLRKMIVKFANIPEKDLKGWRAPFLELGGDEMFSALQQLGLKYDCSWTTIKYTNWFEKPNQGLWPYTLDYGSPQDCPMGRCPTDKYPGLWVMPMLDLNDNKNLPCAMLDTCQSEDDELLGNKDAVEAFLKRNFLINYYTNKAPFGLYVHHSWFYEGTLNKTEARREGYTNFLLWLSTLEDVYVVSLDRLLAWMKDPKPVDQIDNIPEITCPPLDPETTCPSHNTYYFGPENNIPPQMSSMYMTTCTKPKPPYYPWLYNPYGLEDIPIQE</sequence>